<dbReference type="Proteomes" id="UP001258315">
    <property type="component" value="Unassembled WGS sequence"/>
</dbReference>
<evidence type="ECO:0000313" key="6">
    <source>
        <dbReference type="EMBL" id="MDT3404199.1"/>
    </source>
</evidence>
<proteinExistence type="inferred from homology"/>
<evidence type="ECO:0000256" key="2">
    <source>
        <dbReference type="ARBA" id="ARBA00022676"/>
    </source>
</evidence>
<dbReference type="Gene3D" id="3.90.550.10">
    <property type="entry name" value="Spore Coat Polysaccharide Biosynthesis Protein SpsA, Chain A"/>
    <property type="match status" value="1"/>
</dbReference>
<sequence length="307" mass="35209">MKLVSIITVNYNQSYITEQLLASVAATNTYQNIEIIVVDNASKDNPVPAWTTQYPDITFIRSDVNLGFAGGNNLGVKAAKGDYLFFVNNDTEFTEGLVAGLVKIMDENPKVGMVSPKIRYFDQPTLLQYAGYTPMNYYFMRNSTIGQFEEDKGQYDNYTGPTGYIHGAAMMVRREAIEKGGLMAENFFLYYEEMDWNDHIRRAGYQIWVEPKTLIYHKESVSVGRVSGLKEYFMNRNRILFIRRNAPSALAIMIFYVYFIVLVTPRNIINYNHKGSEYKGFTALLLKAIWWNFTNAKNSTNLGYKLN</sequence>
<keyword evidence="4" id="KW-0812">Transmembrane</keyword>
<dbReference type="EMBL" id="JAVLVU010000001">
    <property type="protein sequence ID" value="MDT3404199.1"/>
    <property type="molecule type" value="Genomic_DNA"/>
</dbReference>
<evidence type="ECO:0000259" key="5">
    <source>
        <dbReference type="Pfam" id="PF00535"/>
    </source>
</evidence>
<evidence type="ECO:0000256" key="1">
    <source>
        <dbReference type="ARBA" id="ARBA00006739"/>
    </source>
</evidence>
<dbReference type="PANTHER" id="PTHR43179">
    <property type="entry name" value="RHAMNOSYLTRANSFERASE WBBL"/>
    <property type="match status" value="1"/>
</dbReference>
<dbReference type="SUPFAM" id="SSF53448">
    <property type="entry name" value="Nucleotide-diphospho-sugar transferases"/>
    <property type="match status" value="1"/>
</dbReference>
<dbReference type="Pfam" id="PF00535">
    <property type="entry name" value="Glycos_transf_2"/>
    <property type="match status" value="1"/>
</dbReference>
<dbReference type="InterPro" id="IPR029044">
    <property type="entry name" value="Nucleotide-diphossugar_trans"/>
</dbReference>
<comment type="similarity">
    <text evidence="1">Belongs to the glycosyltransferase 2 family.</text>
</comment>
<name>A0ABU3GWR6_9SPHI</name>
<accession>A0ABU3GWR6</accession>
<gene>
    <name evidence="6" type="ORF">QE417_003271</name>
</gene>
<evidence type="ECO:0000256" key="3">
    <source>
        <dbReference type="ARBA" id="ARBA00022679"/>
    </source>
</evidence>
<feature type="domain" description="Glycosyltransferase 2-like" evidence="5">
    <location>
        <begin position="5"/>
        <end position="179"/>
    </location>
</feature>
<keyword evidence="2" id="KW-0328">Glycosyltransferase</keyword>
<dbReference type="InterPro" id="IPR001173">
    <property type="entry name" value="Glyco_trans_2-like"/>
</dbReference>
<keyword evidence="7" id="KW-1185">Reference proteome</keyword>
<dbReference type="PANTHER" id="PTHR43179:SF12">
    <property type="entry name" value="GALACTOFURANOSYLTRANSFERASE GLFT2"/>
    <property type="match status" value="1"/>
</dbReference>
<dbReference type="CDD" id="cd04186">
    <property type="entry name" value="GT_2_like_c"/>
    <property type="match status" value="1"/>
</dbReference>
<keyword evidence="4" id="KW-0472">Membrane</keyword>
<evidence type="ECO:0000313" key="7">
    <source>
        <dbReference type="Proteomes" id="UP001258315"/>
    </source>
</evidence>
<evidence type="ECO:0000256" key="4">
    <source>
        <dbReference type="SAM" id="Phobius"/>
    </source>
</evidence>
<protein>
    <submittedName>
        <fullName evidence="6">GT2 family glycosyltransferase</fullName>
    </submittedName>
</protein>
<comment type="caution">
    <text evidence="6">The sequence shown here is derived from an EMBL/GenBank/DDBJ whole genome shotgun (WGS) entry which is preliminary data.</text>
</comment>
<reference evidence="7" key="1">
    <citation type="submission" date="2023-07" db="EMBL/GenBank/DDBJ databases">
        <title>Functional and genomic diversity of the sorghum phyllosphere microbiome.</title>
        <authorList>
            <person name="Shade A."/>
        </authorList>
    </citation>
    <scope>NUCLEOTIDE SEQUENCE [LARGE SCALE GENOMIC DNA]</scope>
    <source>
        <strain evidence="7">SORGH_AS_0422</strain>
    </source>
</reference>
<keyword evidence="4" id="KW-1133">Transmembrane helix</keyword>
<feature type="transmembrane region" description="Helical" evidence="4">
    <location>
        <begin position="246"/>
        <end position="264"/>
    </location>
</feature>
<keyword evidence="3" id="KW-0808">Transferase</keyword>
<organism evidence="6 7">
    <name type="scientific">Mucilaginibacter terrae</name>
    <dbReference type="NCBI Taxonomy" id="1955052"/>
    <lineage>
        <taxon>Bacteria</taxon>
        <taxon>Pseudomonadati</taxon>
        <taxon>Bacteroidota</taxon>
        <taxon>Sphingobacteriia</taxon>
        <taxon>Sphingobacteriales</taxon>
        <taxon>Sphingobacteriaceae</taxon>
        <taxon>Mucilaginibacter</taxon>
    </lineage>
</organism>
<dbReference type="RefSeq" id="WP_311951535.1">
    <property type="nucleotide sequence ID" value="NZ_JAVLVU010000001.1"/>
</dbReference>